<reference evidence="3 4" key="1">
    <citation type="submission" date="2017-04" db="EMBL/GenBank/DDBJ databases">
        <title>Complete genome sequence of Burkholderia cenocepacia PC184 Midwest clone.</title>
        <authorList>
            <person name="Mulks M.H."/>
            <person name="Cooper V.S."/>
        </authorList>
    </citation>
    <scope>NUCLEOTIDE SEQUENCE [LARGE SCALE GENOMIC DNA]</scope>
    <source>
        <strain evidence="3 4">PC184 Mulks</strain>
    </source>
</reference>
<dbReference type="AlphaFoldDB" id="A0AAD0IVU5"/>
<dbReference type="Gene3D" id="1.25.40.590">
    <property type="entry name" value="Type IV / VI secretion system, DotU"/>
    <property type="match status" value="1"/>
</dbReference>
<feature type="domain" description="Type IV / VI secretion system DotU" evidence="2">
    <location>
        <begin position="29"/>
        <end position="226"/>
    </location>
</feature>
<feature type="transmembrane region" description="Helical" evidence="1">
    <location>
        <begin position="207"/>
        <end position="227"/>
    </location>
</feature>
<evidence type="ECO:0000313" key="4">
    <source>
        <dbReference type="Proteomes" id="UP000244809"/>
    </source>
</evidence>
<dbReference type="PANTHER" id="PTHR38033:SF1">
    <property type="entry name" value="DOTU FAMILY TYPE IV_VI SECRETION SYSTEM PROTEIN"/>
    <property type="match status" value="1"/>
</dbReference>
<evidence type="ECO:0000313" key="3">
    <source>
        <dbReference type="EMBL" id="AWG27604.1"/>
    </source>
</evidence>
<evidence type="ECO:0000259" key="2">
    <source>
        <dbReference type="Pfam" id="PF09850"/>
    </source>
</evidence>
<accession>A0AAD0IVU5</accession>
<dbReference type="EMBL" id="CP021067">
    <property type="protein sequence ID" value="AWG27604.1"/>
    <property type="molecule type" value="Genomic_DNA"/>
</dbReference>
<dbReference type="Proteomes" id="UP000244809">
    <property type="component" value="Chromosome 1"/>
</dbReference>
<evidence type="ECO:0000256" key="1">
    <source>
        <dbReference type="SAM" id="Phobius"/>
    </source>
</evidence>
<sequence>MNALTPSLDEATLLQGATAAGRVSGVGIRDLLNNTALLVTTLSAGGTARDAGALREHCRQLIDHFSSALIQRGYPDDVRNEALVAQCGLLDEAALRYLPADSRSGWAEKPLQVERFNLHDAGERVFDRLEARMRETPPQIDLLECYSAILGCGFVGRYARDAREGEAERTALIASLDARLNKLRPSSERPFHADRAGRRLSDRFYRLSPWAIAALGCVAAAIVWAAWAAGLDMQVADLVSAKVLQP</sequence>
<keyword evidence="1" id="KW-0812">Transmembrane</keyword>
<dbReference type="NCBIfam" id="TIGR03349">
    <property type="entry name" value="IV_VI_DotU"/>
    <property type="match status" value="1"/>
</dbReference>
<dbReference type="Pfam" id="PF09850">
    <property type="entry name" value="DotU"/>
    <property type="match status" value="1"/>
</dbReference>
<dbReference type="PANTHER" id="PTHR38033">
    <property type="entry name" value="MEMBRANE PROTEIN-RELATED"/>
    <property type="match status" value="1"/>
</dbReference>
<protein>
    <submittedName>
        <fullName evidence="3">Type IV secretion protein VirB2</fullName>
    </submittedName>
</protein>
<dbReference type="RefSeq" id="WP_006479552.1">
    <property type="nucleotide sequence ID" value="NZ_CADEUB010000001.1"/>
</dbReference>
<keyword evidence="1" id="KW-0472">Membrane</keyword>
<organism evidence="3 4">
    <name type="scientific">Burkholderia cenocepacia</name>
    <dbReference type="NCBI Taxonomy" id="95486"/>
    <lineage>
        <taxon>Bacteria</taxon>
        <taxon>Pseudomonadati</taxon>
        <taxon>Pseudomonadota</taxon>
        <taxon>Betaproteobacteria</taxon>
        <taxon>Burkholderiales</taxon>
        <taxon>Burkholderiaceae</taxon>
        <taxon>Burkholderia</taxon>
        <taxon>Burkholderia cepacia complex</taxon>
    </lineage>
</organism>
<keyword evidence="1" id="KW-1133">Transmembrane helix</keyword>
<proteinExistence type="predicted"/>
<dbReference type="InterPro" id="IPR038522">
    <property type="entry name" value="T4/T6SS_DotU_sf"/>
</dbReference>
<name>A0AAD0IVU5_9BURK</name>
<dbReference type="InterPro" id="IPR017732">
    <property type="entry name" value="T4/T6SS_DotU"/>
</dbReference>
<gene>
    <name evidence="3" type="ORF">B9Z07_01150</name>
</gene>